<dbReference type="PROSITE" id="PS00662">
    <property type="entry name" value="T2SP_E"/>
    <property type="match status" value="1"/>
</dbReference>
<dbReference type="GO" id="GO:0016887">
    <property type="term" value="F:ATP hydrolysis activity"/>
    <property type="evidence" value="ECO:0007669"/>
    <property type="project" value="TreeGrafter"/>
</dbReference>
<feature type="domain" description="Bacterial type II secretion system protein E" evidence="4">
    <location>
        <begin position="384"/>
        <end position="398"/>
    </location>
</feature>
<reference evidence="5 6" key="1">
    <citation type="journal article" date="2015" name="Nature">
        <title>rRNA introns, odd ribosomes, and small enigmatic genomes across a large radiation of phyla.</title>
        <authorList>
            <person name="Brown C.T."/>
            <person name="Hug L.A."/>
            <person name="Thomas B.C."/>
            <person name="Sharon I."/>
            <person name="Castelle C.J."/>
            <person name="Singh A."/>
            <person name="Wilkins M.J."/>
            <person name="Williams K.H."/>
            <person name="Banfield J.F."/>
        </authorList>
    </citation>
    <scope>NUCLEOTIDE SEQUENCE [LARGE SCALE GENOMIC DNA]</scope>
</reference>
<proteinExistence type="inferred from homology"/>
<dbReference type="PATRIC" id="fig|1618732.3.peg.777"/>
<dbReference type="GO" id="GO:0005886">
    <property type="term" value="C:plasma membrane"/>
    <property type="evidence" value="ECO:0007669"/>
    <property type="project" value="TreeGrafter"/>
</dbReference>
<dbReference type="InterPro" id="IPR037257">
    <property type="entry name" value="T2SS_E_N_sf"/>
</dbReference>
<dbReference type="InterPro" id="IPR027417">
    <property type="entry name" value="P-loop_NTPase"/>
</dbReference>
<dbReference type="Proteomes" id="UP000034107">
    <property type="component" value="Unassembled WGS sequence"/>
</dbReference>
<dbReference type="CDD" id="cd01129">
    <property type="entry name" value="PulE-GspE-like"/>
    <property type="match status" value="1"/>
</dbReference>
<protein>
    <submittedName>
        <fullName evidence="5">Type II secretion system protein E</fullName>
    </submittedName>
</protein>
<evidence type="ECO:0000259" key="4">
    <source>
        <dbReference type="PROSITE" id="PS00662"/>
    </source>
</evidence>
<evidence type="ECO:0000256" key="1">
    <source>
        <dbReference type="ARBA" id="ARBA00006611"/>
    </source>
</evidence>
<dbReference type="Gene3D" id="3.40.50.300">
    <property type="entry name" value="P-loop containing nucleotide triphosphate hydrolases"/>
    <property type="match status" value="1"/>
</dbReference>
<dbReference type="SMART" id="SM00382">
    <property type="entry name" value="AAA"/>
    <property type="match status" value="1"/>
</dbReference>
<dbReference type="EMBL" id="LCLS01000025">
    <property type="protein sequence ID" value="KKU20882.1"/>
    <property type="molecule type" value="Genomic_DNA"/>
</dbReference>
<organism evidence="5 6">
    <name type="scientific">Candidatus Nomurabacteria bacterium GW2011_GWA1_46_11</name>
    <dbReference type="NCBI Taxonomy" id="1618732"/>
    <lineage>
        <taxon>Bacteria</taxon>
        <taxon>Candidatus Nomuraibacteriota</taxon>
    </lineage>
</organism>
<gene>
    <name evidence="5" type="ORF">UX31_C0025G0004</name>
</gene>
<comment type="caution">
    <text evidence="5">The sequence shown here is derived from an EMBL/GenBank/DDBJ whole genome shotgun (WGS) entry which is preliminary data.</text>
</comment>
<sequence>MDGNTLINSLVAKSLMSVQDGAKLLAESASLGKSVEDMVLDRRLVDELSFTKIKAEIVGVPYIGVDLKTVTPDVLKMIPESTAKTYRAVPLKLDGGMLVVGMENPQDPKAQDALRFIAQQSQVSLGVYLVSRSDIEAVLRKYTPYESEVSKAIQSLSDEEAATAGEIKRASIDSGIEVVEEAPIIKIVSSTLRSGVEQGASDIHIEPQRDRIRVRFRIDGELKEVSSFPLKIHDAVLARIKVLTNLKIDETRVPQDGRFRDTIFGKDIDFRVSTFPTPSGEKVALRILDPTVGLKSMEDLGLVGTNDKRIRRAIDRPYGMILVTGPTGSGKTTTLYALLKILNTGNSNIVSLEDPVEYFIDGVNQSQVKPEIGYTFASGLRQIVRQDPDVIMVGEIRDSETAELAVHAALTGHIVLSTLHTNNAPGAIPRLIDMGVDPFLIPAALNIVVGQRLVRRLNPEGKETVVAPPEIEQVIEAEFSKLPEDMKAAVLKYQKPYKIFRPPKDSKDKGFKGRIALFEVLEMTRELENIINNDPSEGKIVDEARRQGLVTMRQDGIIKALDGVVSMEDVIRETSESE</sequence>
<evidence type="ECO:0000256" key="2">
    <source>
        <dbReference type="ARBA" id="ARBA00022741"/>
    </source>
</evidence>
<evidence type="ECO:0000313" key="5">
    <source>
        <dbReference type="EMBL" id="KKU20882.1"/>
    </source>
</evidence>
<dbReference type="SUPFAM" id="SSF160246">
    <property type="entry name" value="EspE N-terminal domain-like"/>
    <property type="match status" value="1"/>
</dbReference>
<dbReference type="AlphaFoldDB" id="A0A0G1NKK3"/>
<dbReference type="InterPro" id="IPR007831">
    <property type="entry name" value="T2SS_GspE_N"/>
</dbReference>
<dbReference type="GO" id="GO:0005524">
    <property type="term" value="F:ATP binding"/>
    <property type="evidence" value="ECO:0007669"/>
    <property type="project" value="UniProtKB-KW"/>
</dbReference>
<dbReference type="Gene3D" id="3.30.450.90">
    <property type="match status" value="1"/>
</dbReference>
<dbReference type="PANTHER" id="PTHR30258:SF1">
    <property type="entry name" value="PROTEIN TRANSPORT PROTEIN HOFB HOMOLOG"/>
    <property type="match status" value="1"/>
</dbReference>
<keyword evidence="2" id="KW-0547">Nucleotide-binding</keyword>
<dbReference type="PANTHER" id="PTHR30258">
    <property type="entry name" value="TYPE II SECRETION SYSTEM PROTEIN GSPE-RELATED"/>
    <property type="match status" value="1"/>
</dbReference>
<dbReference type="Pfam" id="PF05157">
    <property type="entry name" value="MshEN"/>
    <property type="match status" value="1"/>
</dbReference>
<dbReference type="InterPro" id="IPR003593">
    <property type="entry name" value="AAA+_ATPase"/>
</dbReference>
<accession>A0A0G1NKK3</accession>
<dbReference type="InterPro" id="IPR001482">
    <property type="entry name" value="T2SS/T4SS_dom"/>
</dbReference>
<evidence type="ECO:0000313" key="6">
    <source>
        <dbReference type="Proteomes" id="UP000034107"/>
    </source>
</evidence>
<dbReference type="Gene3D" id="3.30.300.160">
    <property type="entry name" value="Type II secretion system, protein E, N-terminal domain"/>
    <property type="match status" value="1"/>
</dbReference>
<evidence type="ECO:0000256" key="3">
    <source>
        <dbReference type="ARBA" id="ARBA00022840"/>
    </source>
</evidence>
<comment type="similarity">
    <text evidence="1">Belongs to the GSP E family.</text>
</comment>
<dbReference type="SUPFAM" id="SSF52540">
    <property type="entry name" value="P-loop containing nucleoside triphosphate hydrolases"/>
    <property type="match status" value="1"/>
</dbReference>
<dbReference type="Pfam" id="PF00437">
    <property type="entry name" value="T2SSE"/>
    <property type="match status" value="1"/>
</dbReference>
<keyword evidence="3" id="KW-0067">ATP-binding</keyword>
<name>A0A0G1NKK3_9BACT</name>